<evidence type="ECO:0000259" key="1">
    <source>
        <dbReference type="Pfam" id="PF00535"/>
    </source>
</evidence>
<dbReference type="AlphaFoldDB" id="A0A226HVG4"/>
<protein>
    <recommendedName>
        <fullName evidence="1">Glycosyltransferase 2-like domain-containing protein</fullName>
    </recommendedName>
</protein>
<name>A0A226HVG4_9FLAO</name>
<accession>A0A226HVG4</accession>
<dbReference type="Pfam" id="PF00535">
    <property type="entry name" value="Glycos_transf_2"/>
    <property type="match status" value="1"/>
</dbReference>
<dbReference type="InterPro" id="IPR001173">
    <property type="entry name" value="Glyco_trans_2-like"/>
</dbReference>
<dbReference type="RefSeq" id="WP_089055297.1">
    <property type="nucleotide sequence ID" value="NZ_MUHA01000025.1"/>
</dbReference>
<organism evidence="2 3">
    <name type="scientific">Flavobacterium oncorhynchi</name>
    <dbReference type="NCBI Taxonomy" id="728056"/>
    <lineage>
        <taxon>Bacteria</taxon>
        <taxon>Pseudomonadati</taxon>
        <taxon>Bacteroidota</taxon>
        <taxon>Flavobacteriia</taxon>
        <taxon>Flavobacteriales</taxon>
        <taxon>Flavobacteriaceae</taxon>
        <taxon>Flavobacterium</taxon>
    </lineage>
</organism>
<evidence type="ECO:0000313" key="2">
    <source>
        <dbReference type="EMBL" id="OXA97460.1"/>
    </source>
</evidence>
<dbReference type="InterPro" id="IPR029044">
    <property type="entry name" value="Nucleotide-diphossugar_trans"/>
</dbReference>
<dbReference type="InterPro" id="IPR050834">
    <property type="entry name" value="Glycosyltransf_2"/>
</dbReference>
<gene>
    <name evidence="2" type="ORF">B0A75_15980</name>
</gene>
<keyword evidence="3" id="KW-1185">Reference proteome</keyword>
<feature type="domain" description="Glycosyltransferase 2-like" evidence="1">
    <location>
        <begin position="8"/>
        <end position="134"/>
    </location>
</feature>
<dbReference type="CDD" id="cd00761">
    <property type="entry name" value="Glyco_tranf_GTA_type"/>
    <property type="match status" value="1"/>
</dbReference>
<dbReference type="Gene3D" id="3.90.550.10">
    <property type="entry name" value="Spore Coat Polysaccharide Biosynthesis Protein SpsA, Chain A"/>
    <property type="match status" value="1"/>
</dbReference>
<dbReference type="PANTHER" id="PTHR43685:SF2">
    <property type="entry name" value="GLYCOSYLTRANSFERASE 2-LIKE DOMAIN-CONTAINING PROTEIN"/>
    <property type="match status" value="1"/>
</dbReference>
<dbReference type="SUPFAM" id="SSF53448">
    <property type="entry name" value="Nucleotide-diphospho-sugar transferases"/>
    <property type="match status" value="1"/>
</dbReference>
<evidence type="ECO:0000313" key="3">
    <source>
        <dbReference type="Proteomes" id="UP000198336"/>
    </source>
</evidence>
<dbReference type="EMBL" id="MUHA01000025">
    <property type="protein sequence ID" value="OXA97460.1"/>
    <property type="molecule type" value="Genomic_DNA"/>
</dbReference>
<proteinExistence type="predicted"/>
<sequence length="274" mass="32164">MEQKPLVSIITTCYNDGKYLKECIDSVKNQTYSNIEHIIIDDGSTDKNTLDFIKEIQGDKQIQIIITPNQGVCKARNQAITNSKGLFVLVLDSDDLVSPQFVELAVKEMLVNDDVKLVATDYKYFGRINRIINLEEYSIERLMGHNLFVVTTMFRRRDFDIVEGFNFNMNEGLEDWDFWLSIMKKGGDVKYIKGINFFYRIKPKKDSRNISSAIKNYSKLRKKLWENHKELYSENYLNPVESHEYLKVVNSREYRLGKILLTPIYKIFNLTNFF</sequence>
<dbReference type="PANTHER" id="PTHR43685">
    <property type="entry name" value="GLYCOSYLTRANSFERASE"/>
    <property type="match status" value="1"/>
</dbReference>
<comment type="caution">
    <text evidence="2">The sequence shown here is derived from an EMBL/GenBank/DDBJ whole genome shotgun (WGS) entry which is preliminary data.</text>
</comment>
<dbReference type="Proteomes" id="UP000198336">
    <property type="component" value="Unassembled WGS sequence"/>
</dbReference>
<reference evidence="2 3" key="1">
    <citation type="submission" date="2016-11" db="EMBL/GenBank/DDBJ databases">
        <title>Whole genomes of Flavobacteriaceae.</title>
        <authorList>
            <person name="Stine C."/>
            <person name="Li C."/>
            <person name="Tadesse D."/>
        </authorList>
    </citation>
    <scope>NUCLEOTIDE SEQUENCE [LARGE SCALE GENOMIC DNA]</scope>
    <source>
        <strain evidence="2 3">CCUG 59446</strain>
    </source>
</reference>